<keyword evidence="1" id="KW-0812">Transmembrane</keyword>
<accession>A0A813HEA0</accession>
<name>A0A813HEA0_POLGL</name>
<gene>
    <name evidence="2" type="ORF">PGLA1383_LOCUS51530</name>
</gene>
<dbReference type="Proteomes" id="UP000654075">
    <property type="component" value="Unassembled WGS sequence"/>
</dbReference>
<comment type="caution">
    <text evidence="2">The sequence shown here is derived from an EMBL/GenBank/DDBJ whole genome shotgun (WGS) entry which is preliminary data.</text>
</comment>
<evidence type="ECO:0000313" key="3">
    <source>
        <dbReference type="Proteomes" id="UP000654075"/>
    </source>
</evidence>
<proteinExistence type="predicted"/>
<dbReference type="EMBL" id="CAJNNV010031384">
    <property type="protein sequence ID" value="CAE8635990.1"/>
    <property type="molecule type" value="Genomic_DNA"/>
</dbReference>
<organism evidence="2 3">
    <name type="scientific">Polarella glacialis</name>
    <name type="common">Dinoflagellate</name>
    <dbReference type="NCBI Taxonomy" id="89957"/>
    <lineage>
        <taxon>Eukaryota</taxon>
        <taxon>Sar</taxon>
        <taxon>Alveolata</taxon>
        <taxon>Dinophyceae</taxon>
        <taxon>Suessiales</taxon>
        <taxon>Suessiaceae</taxon>
        <taxon>Polarella</taxon>
    </lineage>
</organism>
<keyword evidence="1" id="KW-1133">Transmembrane helix</keyword>
<feature type="transmembrane region" description="Helical" evidence="1">
    <location>
        <begin position="40"/>
        <end position="58"/>
    </location>
</feature>
<evidence type="ECO:0000256" key="1">
    <source>
        <dbReference type="SAM" id="Phobius"/>
    </source>
</evidence>
<reference evidence="2" key="1">
    <citation type="submission" date="2021-02" db="EMBL/GenBank/DDBJ databases">
        <authorList>
            <person name="Dougan E. K."/>
            <person name="Rhodes N."/>
            <person name="Thang M."/>
            <person name="Chan C."/>
        </authorList>
    </citation>
    <scope>NUCLEOTIDE SEQUENCE</scope>
</reference>
<dbReference type="AlphaFoldDB" id="A0A813HEA0"/>
<sequence>MARQSDPSLIVSDRDCFLLAHVARARACWNVLMFFIHCRSLKYCFFGLAVLVGIVKAMQLTRGWLIFSTIEMARQKTLSTDADIRSAEDASELFRTPGRFY</sequence>
<keyword evidence="1" id="KW-0472">Membrane</keyword>
<keyword evidence="3" id="KW-1185">Reference proteome</keyword>
<evidence type="ECO:0000313" key="2">
    <source>
        <dbReference type="EMBL" id="CAE8635990.1"/>
    </source>
</evidence>
<protein>
    <submittedName>
        <fullName evidence="2">Uncharacterized protein</fullName>
    </submittedName>
</protein>